<sequence>MGMLNCVDTSSGAKLQQQQAPTSPTASVSESNIVVSSTDPDANDALAGLQALKFDADIDVEIQSPDIAMWESLFAEQMGTSGADFLMFSPRRDFMATGSPRRDFMVSSPKRDYMVSSPKRDYMVSSPKRDYMMSSPKREYMVTSPRRDSSPRRSTFSNFYSAGSHQQAYAHGVHGADQGSGGAGQPPQYGGLANHGKGKSQSPLQKVYINNAVHSNGGRSNGPSSLSCSSSYGHGESLSLPSMDPFLNDGGYLEAYQLPASKPGMGNGGATSATVTTVGPTSSQQLPTLSECLAMPEPLNVGGEEAAATVAAGGLPMGGALTADLYYGGHFGGDGLTLQHQMAKSDQWAADSSLHSMLGSVIQSEAEQEQDSGLQLVHLLLACADFVSKGDQPSALRHLHLLRRVASPLGDSMQRVASYFADALAARLSLSSSNPSSSSTTSSGAATPHGGTGSGVAPYTFPPSPDTLKIYQILYQACPYIKFAHFTANQAIFEAFHGEDRVHVVDLDILQGYQWPAFLQALAARPGGPPTLRLTGVGHPAAAVRETGRHLASLAASLRVPFEFHAAVANRLEHLRPAALQRRVGEALAVNAVNRLHRVPAVHLGPLLSMIRDQAPKIMTLVEQEAGHNGPYFLGRFLEALHYYSAIFDSLDATFPADSAPRMKVEQCLLAPEIRNVVACEGAERVARHERLDRWRRLMEGRGFEPVPLSPAAVGQSQVLLGLYGAGDGYRLTEDKGCLLLGWQDRAIIAASAWRC</sequence>
<feature type="region of interest" description="Disordered" evidence="4">
    <location>
        <begin position="213"/>
        <end position="234"/>
    </location>
</feature>
<feature type="region of interest" description="Disordered" evidence="4">
    <location>
        <begin position="1"/>
        <end position="31"/>
    </location>
</feature>
<reference evidence="5" key="1">
    <citation type="submission" date="2020-07" db="EMBL/GenBank/DDBJ databases">
        <title>Genome sequence and genetic diversity analysis of an under-domesticated orphan crop, white fonio (Digitaria exilis).</title>
        <authorList>
            <person name="Bennetzen J.L."/>
            <person name="Chen S."/>
            <person name="Ma X."/>
            <person name="Wang X."/>
            <person name="Yssel A.E.J."/>
            <person name="Chaluvadi S.R."/>
            <person name="Johnson M."/>
            <person name="Gangashetty P."/>
            <person name="Hamidou F."/>
            <person name="Sanogo M.D."/>
            <person name="Zwaenepoel A."/>
            <person name="Wallace J."/>
            <person name="Van De Peer Y."/>
            <person name="Van Deynze A."/>
        </authorList>
    </citation>
    <scope>NUCLEOTIDE SEQUENCE</scope>
    <source>
        <tissue evidence="5">Leaves</tissue>
    </source>
</reference>
<dbReference type="PROSITE" id="PS50985">
    <property type="entry name" value="GRAS"/>
    <property type="match status" value="1"/>
</dbReference>
<feature type="region of interest" description="Disordered" evidence="4">
    <location>
        <begin position="432"/>
        <end position="458"/>
    </location>
</feature>
<comment type="caution">
    <text evidence="3">Lacks conserved residue(s) required for the propagation of feature annotation.</text>
</comment>
<dbReference type="OrthoDB" id="1936481at2759"/>
<feature type="region of interest" description="VHIID" evidence="3">
    <location>
        <begin position="471"/>
        <end position="536"/>
    </location>
</feature>
<organism evidence="5 6">
    <name type="scientific">Digitaria exilis</name>
    <dbReference type="NCBI Taxonomy" id="1010633"/>
    <lineage>
        <taxon>Eukaryota</taxon>
        <taxon>Viridiplantae</taxon>
        <taxon>Streptophyta</taxon>
        <taxon>Embryophyta</taxon>
        <taxon>Tracheophyta</taxon>
        <taxon>Spermatophyta</taxon>
        <taxon>Magnoliopsida</taxon>
        <taxon>Liliopsida</taxon>
        <taxon>Poales</taxon>
        <taxon>Poaceae</taxon>
        <taxon>PACMAD clade</taxon>
        <taxon>Panicoideae</taxon>
        <taxon>Panicodae</taxon>
        <taxon>Paniceae</taxon>
        <taxon>Anthephorinae</taxon>
        <taxon>Digitaria</taxon>
    </lineage>
</organism>
<comment type="caution">
    <text evidence="5">The sequence shown here is derived from an EMBL/GenBank/DDBJ whole genome shotgun (WGS) entry which is preliminary data.</text>
</comment>
<feature type="region of interest" description="SAW" evidence="3">
    <location>
        <begin position="679"/>
        <end position="755"/>
    </location>
</feature>
<feature type="region of interest" description="Leucine repeat II (LRII)" evidence="3">
    <location>
        <begin position="546"/>
        <end position="578"/>
    </location>
</feature>
<evidence type="ECO:0000313" key="6">
    <source>
        <dbReference type="Proteomes" id="UP000636709"/>
    </source>
</evidence>
<keyword evidence="1" id="KW-0805">Transcription regulation</keyword>
<dbReference type="AlphaFoldDB" id="A0A835EGH6"/>
<evidence type="ECO:0008006" key="7">
    <source>
        <dbReference type="Google" id="ProtNLM"/>
    </source>
</evidence>
<keyword evidence="6" id="KW-1185">Reference proteome</keyword>
<comment type="similarity">
    <text evidence="3">Belongs to the GRAS family.</text>
</comment>
<dbReference type="InterPro" id="IPR005202">
    <property type="entry name" value="TF_GRAS"/>
</dbReference>
<keyword evidence="2" id="KW-0804">Transcription</keyword>
<proteinExistence type="inferred from homology"/>
<dbReference type="Proteomes" id="UP000636709">
    <property type="component" value="Unassembled WGS sequence"/>
</dbReference>
<evidence type="ECO:0000256" key="1">
    <source>
        <dbReference type="ARBA" id="ARBA00023015"/>
    </source>
</evidence>
<feature type="compositionally biased region" description="Polar residues" evidence="4">
    <location>
        <begin position="7"/>
        <end position="31"/>
    </location>
</feature>
<feature type="short sequence motif" description="VHIID" evidence="3">
    <location>
        <begin position="502"/>
        <end position="506"/>
    </location>
</feature>
<protein>
    <recommendedName>
        <fullName evidence="7">DELLA protein</fullName>
    </recommendedName>
</protein>
<evidence type="ECO:0000256" key="4">
    <source>
        <dbReference type="SAM" id="MobiDB-lite"/>
    </source>
</evidence>
<evidence type="ECO:0000313" key="5">
    <source>
        <dbReference type="EMBL" id="KAF8694301.1"/>
    </source>
</evidence>
<evidence type="ECO:0000256" key="3">
    <source>
        <dbReference type="PROSITE-ProRule" id="PRU01191"/>
    </source>
</evidence>
<dbReference type="Pfam" id="PF03514">
    <property type="entry name" value="GRAS"/>
    <property type="match status" value="1"/>
</dbReference>
<name>A0A835EGH6_9POAL</name>
<feature type="compositionally biased region" description="Low complexity" evidence="4">
    <location>
        <begin position="432"/>
        <end position="449"/>
    </location>
</feature>
<feature type="compositionally biased region" description="Low complexity" evidence="4">
    <location>
        <begin position="221"/>
        <end position="234"/>
    </location>
</feature>
<evidence type="ECO:0000256" key="2">
    <source>
        <dbReference type="ARBA" id="ARBA00023163"/>
    </source>
</evidence>
<dbReference type="PANTHER" id="PTHR31636">
    <property type="entry name" value="OSJNBA0084A10.13 PROTEIN-RELATED"/>
    <property type="match status" value="1"/>
</dbReference>
<feature type="region of interest" description="Disordered" evidence="4">
    <location>
        <begin position="168"/>
        <end position="201"/>
    </location>
</feature>
<gene>
    <name evidence="5" type="ORF">HU200_038442</name>
</gene>
<accession>A0A835EGH6</accession>
<dbReference type="EMBL" id="JACEFO010001910">
    <property type="protein sequence ID" value="KAF8694301.1"/>
    <property type="molecule type" value="Genomic_DNA"/>
</dbReference>